<reference evidence="1 2" key="1">
    <citation type="submission" date="2019-07" db="EMBL/GenBank/DDBJ databases">
        <title>Whole genome shotgun sequence of Chitinophaga cymbidii NBRC 109752.</title>
        <authorList>
            <person name="Hosoyama A."/>
            <person name="Uohara A."/>
            <person name="Ohji S."/>
            <person name="Ichikawa N."/>
        </authorList>
    </citation>
    <scope>NUCLEOTIDE SEQUENCE [LARGE SCALE GENOMIC DNA]</scope>
    <source>
        <strain evidence="1 2">NBRC 109752</strain>
    </source>
</reference>
<evidence type="ECO:0000313" key="2">
    <source>
        <dbReference type="Proteomes" id="UP000321436"/>
    </source>
</evidence>
<name>A0A512RHS7_9BACT</name>
<keyword evidence="2" id="KW-1185">Reference proteome</keyword>
<organism evidence="1 2">
    <name type="scientific">Chitinophaga cymbidii</name>
    <dbReference type="NCBI Taxonomy" id="1096750"/>
    <lineage>
        <taxon>Bacteria</taxon>
        <taxon>Pseudomonadati</taxon>
        <taxon>Bacteroidota</taxon>
        <taxon>Chitinophagia</taxon>
        <taxon>Chitinophagales</taxon>
        <taxon>Chitinophagaceae</taxon>
        <taxon>Chitinophaga</taxon>
    </lineage>
</organism>
<proteinExistence type="predicted"/>
<dbReference type="EMBL" id="BKAU01000001">
    <property type="protein sequence ID" value="GEP95231.1"/>
    <property type="molecule type" value="Genomic_DNA"/>
</dbReference>
<dbReference type="AlphaFoldDB" id="A0A512RHS7"/>
<accession>A0A512RHS7</accession>
<protein>
    <submittedName>
        <fullName evidence="1">Uncharacterized protein</fullName>
    </submittedName>
</protein>
<sequence>MIAFVVVAACGKEQSLEGPYRSNVCDYAPYAEGSLFEYEQTGGTPADTIHYTLRASGDTSLNGEPYILLEDDATGGFSLFRCNGGEYMQLVDVSSLPNAPEEPVRTVYLRDDLPRGGSWTETLPLTVPGLGELALTLRYTIVEKGTVKVVLGKEYKDVIGVQMDVSMPPLVLPQVLSTSFFAKGVGLIQADTEEDTTRLKAYTIR</sequence>
<evidence type="ECO:0000313" key="1">
    <source>
        <dbReference type="EMBL" id="GEP95231.1"/>
    </source>
</evidence>
<gene>
    <name evidence="1" type="ORF">CCY01nite_14910</name>
</gene>
<comment type="caution">
    <text evidence="1">The sequence shown here is derived from an EMBL/GenBank/DDBJ whole genome shotgun (WGS) entry which is preliminary data.</text>
</comment>
<dbReference type="Proteomes" id="UP000321436">
    <property type="component" value="Unassembled WGS sequence"/>
</dbReference>